<reference evidence="4 5" key="1">
    <citation type="submission" date="2024-10" db="EMBL/GenBank/DDBJ databases">
        <title>Updated reference genomes for cyclostephanoid diatoms.</title>
        <authorList>
            <person name="Roberts W.R."/>
            <person name="Alverson A.J."/>
        </authorList>
    </citation>
    <scope>NUCLEOTIDE SEQUENCE [LARGE SCALE GENOMIC DNA]</scope>
    <source>
        <strain evidence="4 5">AJA232-27</strain>
    </source>
</reference>
<evidence type="ECO:0000256" key="2">
    <source>
        <dbReference type="SAM" id="MobiDB-lite"/>
    </source>
</evidence>
<keyword evidence="1" id="KW-0560">Oxidoreductase</keyword>
<feature type="domain" description="Fe2OG dioxygenase" evidence="3">
    <location>
        <begin position="135"/>
        <end position="262"/>
    </location>
</feature>
<dbReference type="InterPro" id="IPR005123">
    <property type="entry name" value="Oxoglu/Fe-dep_dioxygenase_dom"/>
</dbReference>
<name>A0ABD3MCB0_9STRA</name>
<comment type="caution">
    <text evidence="4">The sequence shown here is derived from an EMBL/GenBank/DDBJ whole genome shotgun (WGS) entry which is preliminary data.</text>
</comment>
<feature type="compositionally biased region" description="Low complexity" evidence="2">
    <location>
        <begin position="1"/>
        <end position="13"/>
    </location>
</feature>
<comment type="similarity">
    <text evidence="1">Belongs to the iron/ascorbate-dependent oxidoreductase family.</text>
</comment>
<keyword evidence="5" id="KW-1185">Reference proteome</keyword>
<feature type="region of interest" description="Disordered" evidence="2">
    <location>
        <begin position="270"/>
        <end position="300"/>
    </location>
</feature>
<dbReference type="AlphaFoldDB" id="A0ABD3MCB0"/>
<proteinExistence type="inferred from homology"/>
<protein>
    <recommendedName>
        <fullName evidence="3">Fe2OG dioxygenase domain-containing protein</fullName>
    </recommendedName>
</protein>
<sequence>MAAHSPLPLSESSSSHRREHPVSSENIHSSPPTTSTTQDYWKLRTQRRQYERDNKILYVKSALTPSEFATISSELSFMMQTDSNMMPMQEEDASSSFATNRIGARVPTNSNIYNNIGSVCRLVNGLYDNTEMILAPNIPIEVRVYEKAGAGMGWHIDDVLYSPRQVEIVLTLDNTSDCCTMWRVPKMENDDTVINDDGDDASPSSHCTDKTTTTASAGAYTVHSIQTVPNSILILESGGVEHKVTPLSYGKRTILKMAFVSKDAVMDESMKRHVSHHHHHHHRTRTAAADQKKMMKKRRR</sequence>
<evidence type="ECO:0000256" key="1">
    <source>
        <dbReference type="RuleBase" id="RU003682"/>
    </source>
</evidence>
<dbReference type="EMBL" id="JALLBG020000196">
    <property type="protein sequence ID" value="KAL3759817.1"/>
    <property type="molecule type" value="Genomic_DNA"/>
</dbReference>
<gene>
    <name evidence="4" type="ORF">ACHAWU_007561</name>
</gene>
<evidence type="ECO:0000259" key="3">
    <source>
        <dbReference type="PROSITE" id="PS51471"/>
    </source>
</evidence>
<keyword evidence="1" id="KW-0408">Iron</keyword>
<feature type="region of interest" description="Disordered" evidence="2">
    <location>
        <begin position="1"/>
        <end position="40"/>
    </location>
</feature>
<evidence type="ECO:0000313" key="4">
    <source>
        <dbReference type="EMBL" id="KAL3759817.1"/>
    </source>
</evidence>
<evidence type="ECO:0000313" key="5">
    <source>
        <dbReference type="Proteomes" id="UP001530293"/>
    </source>
</evidence>
<accession>A0ABD3MCB0</accession>
<feature type="compositionally biased region" description="Basic residues" evidence="2">
    <location>
        <begin position="272"/>
        <end position="285"/>
    </location>
</feature>
<dbReference type="PROSITE" id="PS51471">
    <property type="entry name" value="FE2OG_OXY"/>
    <property type="match status" value="1"/>
</dbReference>
<dbReference type="GO" id="GO:0016491">
    <property type="term" value="F:oxidoreductase activity"/>
    <property type="evidence" value="ECO:0007669"/>
    <property type="project" value="UniProtKB-KW"/>
</dbReference>
<keyword evidence="1" id="KW-0479">Metal-binding</keyword>
<dbReference type="GO" id="GO:0046872">
    <property type="term" value="F:metal ion binding"/>
    <property type="evidence" value="ECO:0007669"/>
    <property type="project" value="UniProtKB-KW"/>
</dbReference>
<organism evidence="4 5">
    <name type="scientific">Discostella pseudostelligera</name>
    <dbReference type="NCBI Taxonomy" id="259834"/>
    <lineage>
        <taxon>Eukaryota</taxon>
        <taxon>Sar</taxon>
        <taxon>Stramenopiles</taxon>
        <taxon>Ochrophyta</taxon>
        <taxon>Bacillariophyta</taxon>
        <taxon>Coscinodiscophyceae</taxon>
        <taxon>Thalassiosirophycidae</taxon>
        <taxon>Stephanodiscales</taxon>
        <taxon>Stephanodiscaceae</taxon>
        <taxon>Discostella</taxon>
    </lineage>
</organism>
<feature type="compositionally biased region" description="Polar residues" evidence="2">
    <location>
        <begin position="26"/>
        <end position="39"/>
    </location>
</feature>
<dbReference type="Proteomes" id="UP001530293">
    <property type="component" value="Unassembled WGS sequence"/>
</dbReference>
<dbReference type="Gene3D" id="2.60.120.620">
    <property type="entry name" value="q2cbj1_9rhob like domain"/>
    <property type="match status" value="1"/>
</dbReference>